<protein>
    <submittedName>
        <fullName evidence="5">BTB domain-containing protein</fullName>
    </submittedName>
</protein>
<dbReference type="WBParaSite" id="HNAJ_0001317601-mRNA-1">
    <property type="protein sequence ID" value="HNAJ_0001317601-mRNA-1"/>
    <property type="gene ID" value="HNAJ_0001317601"/>
</dbReference>
<dbReference type="EMBL" id="UZAE01015042">
    <property type="protein sequence ID" value="VDO15086.1"/>
    <property type="molecule type" value="Genomic_DNA"/>
</dbReference>
<dbReference type="AlphaFoldDB" id="A0A0R3TZ77"/>
<dbReference type="Proteomes" id="UP000278807">
    <property type="component" value="Unassembled WGS sequence"/>
</dbReference>
<accession>A0A0R3TZ77</accession>
<gene>
    <name evidence="3" type="ORF">HNAJ_LOCUS13150</name>
</gene>
<proteinExistence type="predicted"/>
<reference evidence="5" key="1">
    <citation type="submission" date="2017-02" db="UniProtKB">
        <authorList>
            <consortium name="WormBaseParasite"/>
        </authorList>
    </citation>
    <scope>IDENTIFICATION</scope>
</reference>
<organism evidence="5">
    <name type="scientific">Rodentolepis nana</name>
    <name type="common">Dwarf tapeworm</name>
    <name type="synonym">Hymenolepis nana</name>
    <dbReference type="NCBI Taxonomy" id="102285"/>
    <lineage>
        <taxon>Eukaryota</taxon>
        <taxon>Metazoa</taxon>
        <taxon>Spiralia</taxon>
        <taxon>Lophotrochozoa</taxon>
        <taxon>Platyhelminthes</taxon>
        <taxon>Cestoda</taxon>
        <taxon>Eucestoda</taxon>
        <taxon>Cyclophyllidea</taxon>
        <taxon>Hymenolepididae</taxon>
        <taxon>Rodentolepis</taxon>
    </lineage>
</organism>
<evidence type="ECO:0000256" key="1">
    <source>
        <dbReference type="SAM" id="MobiDB-lite"/>
    </source>
</evidence>
<reference evidence="3 4" key="2">
    <citation type="submission" date="2018-11" db="EMBL/GenBank/DDBJ databases">
        <authorList>
            <consortium name="Pathogen Informatics"/>
        </authorList>
    </citation>
    <scope>NUCLEOTIDE SEQUENCE [LARGE SCALE GENOMIC DNA]</scope>
</reference>
<keyword evidence="4" id="KW-1185">Reference proteome</keyword>
<name>A0A0R3TZ77_RODNA</name>
<dbReference type="InterPro" id="IPR011333">
    <property type="entry name" value="SKP1/BTB/POZ_sf"/>
</dbReference>
<dbReference type="Gene3D" id="3.30.710.10">
    <property type="entry name" value="Potassium Channel Kv1.1, Chain A"/>
    <property type="match status" value="1"/>
</dbReference>
<evidence type="ECO:0000313" key="4">
    <source>
        <dbReference type="Proteomes" id="UP000278807"/>
    </source>
</evidence>
<feature type="region of interest" description="Disordered" evidence="1">
    <location>
        <begin position="1"/>
        <end position="25"/>
    </location>
</feature>
<dbReference type="OrthoDB" id="5576441at2759"/>
<feature type="domain" description="BTB" evidence="2">
    <location>
        <begin position="168"/>
        <end position="230"/>
    </location>
</feature>
<evidence type="ECO:0000313" key="5">
    <source>
        <dbReference type="WBParaSite" id="HNAJ_0001317601-mRNA-1"/>
    </source>
</evidence>
<evidence type="ECO:0000259" key="2">
    <source>
        <dbReference type="PROSITE" id="PS50097"/>
    </source>
</evidence>
<feature type="compositionally biased region" description="Low complexity" evidence="1">
    <location>
        <begin position="1"/>
        <end position="13"/>
    </location>
</feature>
<dbReference type="PROSITE" id="PS50097">
    <property type="entry name" value="BTB"/>
    <property type="match status" value="1"/>
</dbReference>
<sequence length="607" mass="66837">KSSRSSKLSNSKSEPNLKVAKKTSNRKAVKNSISTIEHLLISSVDRRKIFANRLSDILHKEHFAWCLSENINSQSRYSSFLWDLSSLSLKNKSERFYVDSLTKLLTPSRKTKTHDPLRLSQIPGRSPSSLKQIHMTQTPELEKQSTTPECKNLTNELLSRMVASPLCSDLSICLDSGESIPAHRFILASWSSELALLTDNADSLSAPGLNKGELINLLRALYTFDLSYFSALSPEAEFTLDCWQLLDIVRGKVKSDASSRLAITPKTQESISVRDSTFYKSGVDLFASDLAENTDICSPRISLNPKTVRVWVKKCVKYIFRPHIHQCVQSKLSSVNVATCDSILPPTPELFQPNKMLSCQSTPFIPLSLKTTLTEGEQPELINISSEHNKAARNEPGKPSTFPEPATKGEVQLVVEGVNLKADTSSLIFDTSSKSTMKAAVEQVDIEAEGSPQLLEDSSGTDVEMIIEPVDTIPQEPPLPGNAIGLDFDKGGKEPGDLMIVAPSSFNTAMKMDSQKPDDELRELSCTKVNEINAEVIDNTLEEPRVLLASSPRSESDKPLTQSPCHSVDLDPPSFGGGFDEFVAFEAEEQPVHLSALKVSFSLLLLL</sequence>
<dbReference type="InterPro" id="IPR000210">
    <property type="entry name" value="BTB/POZ_dom"/>
</dbReference>
<dbReference type="STRING" id="102285.A0A0R3TZ77"/>
<evidence type="ECO:0000313" key="3">
    <source>
        <dbReference type="EMBL" id="VDO15086.1"/>
    </source>
</evidence>
<dbReference type="SUPFAM" id="SSF54695">
    <property type="entry name" value="POZ domain"/>
    <property type="match status" value="1"/>
</dbReference>